<sequence>MDSKEQPASQVVVELSGSSEGDADAVFTALGGAFGSDRGAGDVPEEEPSKRPTVWTATFDVSDKRGKASPVHLEGSVSLSAQGGYAAVDQLKDALAPVFDVHVVGTSSGDQEQELQLRLENK</sequence>
<dbReference type="EMBL" id="MVFC01000013">
    <property type="protein sequence ID" value="OON78032.1"/>
    <property type="molecule type" value="Genomic_DNA"/>
</dbReference>
<comment type="caution">
    <text evidence="1">The sequence shown here is derived from an EMBL/GenBank/DDBJ whole genome shotgun (WGS) entry which is preliminary data.</text>
</comment>
<name>A0A1V4A8D7_9ACTN</name>
<keyword evidence="2" id="KW-1185">Reference proteome</keyword>
<dbReference type="OrthoDB" id="4325844at2"/>
<evidence type="ECO:0000313" key="1">
    <source>
        <dbReference type="EMBL" id="OON78032.1"/>
    </source>
</evidence>
<dbReference type="RefSeq" id="WP_077969089.1">
    <property type="nucleotide sequence ID" value="NZ_CP045178.1"/>
</dbReference>
<dbReference type="Proteomes" id="UP000190539">
    <property type="component" value="Unassembled WGS sequence"/>
</dbReference>
<reference evidence="1 2" key="1">
    <citation type="submission" date="2017-02" db="EMBL/GenBank/DDBJ databases">
        <title>Draft Genome Sequence of Streptomyces tsukubaensis F601, a Producer of the immunosuppressant tacrolimus FK506.</title>
        <authorList>
            <person name="Zong G."/>
            <person name="Zhong C."/>
            <person name="Fu J."/>
            <person name="Qin R."/>
            <person name="Cao G."/>
        </authorList>
    </citation>
    <scope>NUCLEOTIDE SEQUENCE [LARGE SCALE GENOMIC DNA]</scope>
    <source>
        <strain evidence="1 2">F601</strain>
    </source>
</reference>
<proteinExistence type="predicted"/>
<evidence type="ECO:0000313" key="2">
    <source>
        <dbReference type="Proteomes" id="UP000190539"/>
    </source>
</evidence>
<dbReference type="AlphaFoldDB" id="A0A1V4A8D7"/>
<accession>A0A1V4A8D7</accession>
<organism evidence="1 2">
    <name type="scientific">Streptomyces tsukubensis</name>
    <dbReference type="NCBI Taxonomy" id="83656"/>
    <lineage>
        <taxon>Bacteria</taxon>
        <taxon>Bacillati</taxon>
        <taxon>Actinomycetota</taxon>
        <taxon>Actinomycetes</taxon>
        <taxon>Kitasatosporales</taxon>
        <taxon>Streptomycetaceae</taxon>
        <taxon>Streptomyces</taxon>
    </lineage>
</organism>
<protein>
    <submittedName>
        <fullName evidence="1">Uncharacterized protein</fullName>
    </submittedName>
</protein>
<gene>
    <name evidence="1" type="ORF">B1H18_17580</name>
</gene>